<keyword evidence="5" id="KW-1185">Reference proteome</keyword>
<protein>
    <recommendedName>
        <fullName evidence="3">Zn(2)-C6 fungal-type domain-containing protein</fullName>
    </recommendedName>
</protein>
<dbReference type="InterPro" id="IPR036864">
    <property type="entry name" value="Zn2-C6_fun-type_DNA-bd_sf"/>
</dbReference>
<evidence type="ECO:0000256" key="1">
    <source>
        <dbReference type="ARBA" id="ARBA00022723"/>
    </source>
</evidence>
<feature type="domain" description="Zn(2)-C6 fungal-type" evidence="3">
    <location>
        <begin position="38"/>
        <end position="67"/>
    </location>
</feature>
<dbReference type="GO" id="GO:0000981">
    <property type="term" value="F:DNA-binding transcription factor activity, RNA polymerase II-specific"/>
    <property type="evidence" value="ECO:0007669"/>
    <property type="project" value="InterPro"/>
</dbReference>
<gene>
    <name evidence="4" type="ORF">KAF25_002946</name>
</gene>
<dbReference type="SMART" id="SM00066">
    <property type="entry name" value="GAL4"/>
    <property type="match status" value="1"/>
</dbReference>
<dbReference type="Pfam" id="PF00172">
    <property type="entry name" value="Zn_clus"/>
    <property type="match status" value="1"/>
</dbReference>
<keyword evidence="1" id="KW-0479">Metal-binding</keyword>
<proteinExistence type="predicted"/>
<accession>A0A9P7H7A5</accession>
<comment type="caution">
    <text evidence="4">The sequence shown here is derived from an EMBL/GenBank/DDBJ whole genome shotgun (WGS) entry which is preliminary data.</text>
</comment>
<dbReference type="Gene3D" id="4.10.240.10">
    <property type="entry name" value="Zn(2)-C6 fungal-type DNA-binding domain"/>
    <property type="match status" value="1"/>
</dbReference>
<dbReference type="EMBL" id="JAGPUO010000009">
    <property type="protein sequence ID" value="KAG5660340.1"/>
    <property type="molecule type" value="Genomic_DNA"/>
</dbReference>
<dbReference type="AlphaFoldDB" id="A0A9P7H7A5"/>
<dbReference type="InterPro" id="IPR007219">
    <property type="entry name" value="XnlR_reg_dom"/>
</dbReference>
<dbReference type="GO" id="GO:0006351">
    <property type="term" value="P:DNA-templated transcription"/>
    <property type="evidence" value="ECO:0007669"/>
    <property type="project" value="InterPro"/>
</dbReference>
<dbReference type="Proteomes" id="UP000782241">
    <property type="component" value="Unassembled WGS sequence"/>
</dbReference>
<dbReference type="PANTHER" id="PTHR47431:SF1">
    <property type="entry name" value="ZN(II)2CYS6 TRANSCRIPTION FACTOR (EUROFUNG)"/>
    <property type="match status" value="1"/>
</dbReference>
<dbReference type="PROSITE" id="PS50048">
    <property type="entry name" value="ZN2_CY6_FUNGAL_2"/>
    <property type="match status" value="1"/>
</dbReference>
<dbReference type="CDD" id="cd00067">
    <property type="entry name" value="GAL4"/>
    <property type="match status" value="1"/>
</dbReference>
<name>A0A9P7H7A5_9HYPO</name>
<dbReference type="InterPro" id="IPR001138">
    <property type="entry name" value="Zn2Cys6_DnaBD"/>
</dbReference>
<sequence>MHPLEAPSAVNSQMAPLPPMNPWAVSSTRRNIPFVPAACLICRRRHVKCDGERPCSRCKAVNLDCVYVTSRRGYNGRQGTASRSSSQPAAAETPVDVVAHAATTVDYAPPVPALEYPSIASPSIFSGTVPSCPIADRTIPIVTLPQTTASTPLPILSFQSPSGGIGEPDLGFGLEIPRALPVRERYLDSFYRNFYAAHPFIPPKEFLLVLAQGTSLEPLFAAIRWIGSLYIEKDTSLSLFKDASRLIEDNPLEDGFSVQARLLLIIGLDGNRQRKRAERLMTEARDISIQIRLNTDRFAATHGQGVPILEESWRRTWWELYIVDALMSGVHQTDIFALYGVPADVALPCEESQYLTGQIPTPMHPYDRENIGLFDGRPFSSYTYRIQCASFLGNLQRMPTQVEHIDKLLANWMLRLPPSKYDAYCNGELDEMMFQAIMMWHAISILLHQPHSQLDPSSTHYIKACAPNTPAMSSDAFNPHTKRTIRAARELSKMATFRVPLLTHTHFFAYMLTLSSTIHLSKWSLAFVAQDDEDLRQNMSQSIGALVKYAEMWPMAQHLGGQVRQIAREVYMMKKREQQQPPQ</sequence>
<evidence type="ECO:0000259" key="3">
    <source>
        <dbReference type="PROSITE" id="PS50048"/>
    </source>
</evidence>
<dbReference type="GO" id="GO:0008270">
    <property type="term" value="F:zinc ion binding"/>
    <property type="evidence" value="ECO:0007669"/>
    <property type="project" value="InterPro"/>
</dbReference>
<dbReference type="PANTHER" id="PTHR47431">
    <property type="entry name" value="ZN(II)2CYS6 TRANSCRIPTION FACTOR (EUROFUNG)-RELATED"/>
    <property type="match status" value="1"/>
</dbReference>
<evidence type="ECO:0000313" key="5">
    <source>
        <dbReference type="Proteomes" id="UP000782241"/>
    </source>
</evidence>
<evidence type="ECO:0000313" key="4">
    <source>
        <dbReference type="EMBL" id="KAG5660340.1"/>
    </source>
</evidence>
<dbReference type="CDD" id="cd12148">
    <property type="entry name" value="fungal_TF_MHR"/>
    <property type="match status" value="1"/>
</dbReference>
<dbReference type="GO" id="GO:0003677">
    <property type="term" value="F:DNA binding"/>
    <property type="evidence" value="ECO:0007669"/>
    <property type="project" value="InterPro"/>
</dbReference>
<evidence type="ECO:0000256" key="2">
    <source>
        <dbReference type="ARBA" id="ARBA00023242"/>
    </source>
</evidence>
<dbReference type="PROSITE" id="PS00463">
    <property type="entry name" value="ZN2_CY6_FUNGAL_1"/>
    <property type="match status" value="1"/>
</dbReference>
<keyword evidence="2" id="KW-0539">Nucleus</keyword>
<dbReference type="Pfam" id="PF04082">
    <property type="entry name" value="Fungal_trans"/>
    <property type="match status" value="1"/>
</dbReference>
<organism evidence="4 5">
    <name type="scientific">Fusarium avenaceum</name>
    <dbReference type="NCBI Taxonomy" id="40199"/>
    <lineage>
        <taxon>Eukaryota</taxon>
        <taxon>Fungi</taxon>
        <taxon>Dikarya</taxon>
        <taxon>Ascomycota</taxon>
        <taxon>Pezizomycotina</taxon>
        <taxon>Sordariomycetes</taxon>
        <taxon>Hypocreomycetidae</taxon>
        <taxon>Hypocreales</taxon>
        <taxon>Nectriaceae</taxon>
        <taxon>Fusarium</taxon>
        <taxon>Fusarium tricinctum species complex</taxon>
    </lineage>
</organism>
<reference evidence="4" key="1">
    <citation type="submission" date="2021-04" db="EMBL/GenBank/DDBJ databases">
        <title>Draft genome of Fusarium avenaceum strain F156N33, isolated from an atmospheric sample in Virginia.</title>
        <authorList>
            <person name="Yang S."/>
            <person name="Vinatzer B.A."/>
            <person name="Coleman J."/>
        </authorList>
    </citation>
    <scope>NUCLEOTIDE SEQUENCE</scope>
    <source>
        <strain evidence="4">F156N33</strain>
    </source>
</reference>
<dbReference type="SUPFAM" id="SSF57701">
    <property type="entry name" value="Zn2/Cys6 DNA-binding domain"/>
    <property type="match status" value="1"/>
</dbReference>